<dbReference type="SUPFAM" id="SSF88723">
    <property type="entry name" value="PIN domain-like"/>
    <property type="match status" value="1"/>
</dbReference>
<feature type="binding site" evidence="8">
    <location>
        <position position="101"/>
    </location>
    <ligand>
        <name>Mg(2+)</name>
        <dbReference type="ChEBI" id="CHEBI:18420"/>
    </ligand>
</feature>
<gene>
    <name evidence="8" type="primary">vapC</name>
    <name evidence="10" type="ORF">DQ384_29785</name>
</gene>
<dbReference type="CDD" id="cd18746">
    <property type="entry name" value="PIN_VapC4-5_FitB-like"/>
    <property type="match status" value="1"/>
</dbReference>
<evidence type="ECO:0000313" key="10">
    <source>
        <dbReference type="EMBL" id="RCG26168.1"/>
    </source>
</evidence>
<dbReference type="Proteomes" id="UP000253094">
    <property type="component" value="Unassembled WGS sequence"/>
</dbReference>
<dbReference type="Pfam" id="PF01850">
    <property type="entry name" value="PIN"/>
    <property type="match status" value="1"/>
</dbReference>
<dbReference type="Gene3D" id="3.40.50.1010">
    <property type="entry name" value="5'-nuclease"/>
    <property type="match status" value="1"/>
</dbReference>
<evidence type="ECO:0000313" key="11">
    <source>
        <dbReference type="Proteomes" id="UP000253094"/>
    </source>
</evidence>
<sequence length="138" mass="15588">MAFLLDTNVACEVTKRRPNSHVGEWLDMVPGPTLYISVMVLGEIRQGVERLRERDPVQAAIYETWLAKLRHEFVDRIVPVTPNIAEDWGALNHPDPLPLVDGLLAATARSNGWTMVTRNVKDFERTGVRVLNPFESLV</sequence>
<dbReference type="GO" id="GO:0004540">
    <property type="term" value="F:RNA nuclease activity"/>
    <property type="evidence" value="ECO:0007669"/>
    <property type="project" value="InterPro"/>
</dbReference>
<evidence type="ECO:0000256" key="4">
    <source>
        <dbReference type="ARBA" id="ARBA00022723"/>
    </source>
</evidence>
<evidence type="ECO:0000256" key="8">
    <source>
        <dbReference type="HAMAP-Rule" id="MF_00265"/>
    </source>
</evidence>
<feature type="domain" description="PIN" evidence="9">
    <location>
        <begin position="4"/>
        <end position="126"/>
    </location>
</feature>
<evidence type="ECO:0000256" key="2">
    <source>
        <dbReference type="ARBA" id="ARBA00022649"/>
    </source>
</evidence>
<proteinExistence type="inferred from homology"/>
<evidence type="ECO:0000256" key="3">
    <source>
        <dbReference type="ARBA" id="ARBA00022722"/>
    </source>
</evidence>
<comment type="caution">
    <text evidence="10">The sequence shown here is derived from an EMBL/GenBank/DDBJ whole genome shotgun (WGS) entry which is preliminary data.</text>
</comment>
<dbReference type="EC" id="3.1.-.-" evidence="8"/>
<dbReference type="PANTHER" id="PTHR33653">
    <property type="entry name" value="RIBONUCLEASE VAPC2"/>
    <property type="match status" value="1"/>
</dbReference>
<comment type="similarity">
    <text evidence="7 8">Belongs to the PINc/VapC protein family.</text>
</comment>
<dbReference type="InterPro" id="IPR002716">
    <property type="entry name" value="PIN_dom"/>
</dbReference>
<dbReference type="OrthoDB" id="9815354at2"/>
<dbReference type="InterPro" id="IPR022907">
    <property type="entry name" value="VapC_family"/>
</dbReference>
<keyword evidence="11" id="KW-1185">Reference proteome</keyword>
<dbReference type="PANTHER" id="PTHR33653:SF1">
    <property type="entry name" value="RIBONUCLEASE VAPC2"/>
    <property type="match status" value="1"/>
</dbReference>
<keyword evidence="8" id="KW-0800">Toxin</keyword>
<dbReference type="GO" id="GO:0016787">
    <property type="term" value="F:hydrolase activity"/>
    <property type="evidence" value="ECO:0007669"/>
    <property type="project" value="UniProtKB-KW"/>
</dbReference>
<accession>A0A367F723</accession>
<dbReference type="InterPro" id="IPR029060">
    <property type="entry name" value="PIN-like_dom_sf"/>
</dbReference>
<dbReference type="EMBL" id="QOIL01000020">
    <property type="protein sequence ID" value="RCG26168.1"/>
    <property type="molecule type" value="Genomic_DNA"/>
</dbReference>
<reference evidence="10 11" key="1">
    <citation type="submission" date="2018-06" db="EMBL/GenBank/DDBJ databases">
        <title>Sphaerisporangium craniellae sp. nov., isolated from a marine sponge in the South China Sea.</title>
        <authorList>
            <person name="Li L."/>
        </authorList>
    </citation>
    <scope>NUCLEOTIDE SEQUENCE [LARGE SCALE GENOMIC DNA]</scope>
    <source>
        <strain evidence="10 11">CCTCC AA 208026</strain>
    </source>
</reference>
<evidence type="ECO:0000256" key="6">
    <source>
        <dbReference type="ARBA" id="ARBA00022842"/>
    </source>
</evidence>
<dbReference type="GO" id="GO:0000287">
    <property type="term" value="F:magnesium ion binding"/>
    <property type="evidence" value="ECO:0007669"/>
    <property type="project" value="UniProtKB-UniRule"/>
</dbReference>
<name>A0A367F723_9ACTN</name>
<feature type="binding site" evidence="8">
    <location>
        <position position="6"/>
    </location>
    <ligand>
        <name>Mg(2+)</name>
        <dbReference type="ChEBI" id="CHEBI:18420"/>
    </ligand>
</feature>
<evidence type="ECO:0000259" key="9">
    <source>
        <dbReference type="Pfam" id="PF01850"/>
    </source>
</evidence>
<evidence type="ECO:0000256" key="5">
    <source>
        <dbReference type="ARBA" id="ARBA00022801"/>
    </source>
</evidence>
<protein>
    <recommendedName>
        <fullName evidence="8">Ribonuclease VapC</fullName>
        <shortName evidence="8">RNase VapC</shortName>
        <ecNumber evidence="8">3.1.-.-</ecNumber>
    </recommendedName>
    <alternativeName>
        <fullName evidence="8">Toxin VapC</fullName>
    </alternativeName>
</protein>
<keyword evidence="4 8" id="KW-0479">Metal-binding</keyword>
<comment type="function">
    <text evidence="8">Toxic component of a toxin-antitoxin (TA) system. An RNase.</text>
</comment>
<dbReference type="InterPro" id="IPR050556">
    <property type="entry name" value="Type_II_TA_system_RNase"/>
</dbReference>
<comment type="cofactor">
    <cofactor evidence="1 8">
        <name>Mg(2+)</name>
        <dbReference type="ChEBI" id="CHEBI:18420"/>
    </cofactor>
</comment>
<keyword evidence="3 8" id="KW-0540">Nuclease</keyword>
<organism evidence="10 11">
    <name type="scientific">Sphaerisporangium album</name>
    <dbReference type="NCBI Taxonomy" id="509200"/>
    <lineage>
        <taxon>Bacteria</taxon>
        <taxon>Bacillati</taxon>
        <taxon>Actinomycetota</taxon>
        <taxon>Actinomycetes</taxon>
        <taxon>Streptosporangiales</taxon>
        <taxon>Streptosporangiaceae</taxon>
        <taxon>Sphaerisporangium</taxon>
    </lineage>
</organism>
<keyword evidence="6 8" id="KW-0460">Magnesium</keyword>
<evidence type="ECO:0000256" key="1">
    <source>
        <dbReference type="ARBA" id="ARBA00001946"/>
    </source>
</evidence>
<dbReference type="GO" id="GO:0090729">
    <property type="term" value="F:toxin activity"/>
    <property type="evidence" value="ECO:0007669"/>
    <property type="project" value="UniProtKB-KW"/>
</dbReference>
<dbReference type="RefSeq" id="WP_114032206.1">
    <property type="nucleotide sequence ID" value="NZ_QOIL01000020.1"/>
</dbReference>
<keyword evidence="2 8" id="KW-1277">Toxin-antitoxin system</keyword>
<dbReference type="AlphaFoldDB" id="A0A367F723"/>
<evidence type="ECO:0000256" key="7">
    <source>
        <dbReference type="ARBA" id="ARBA00038093"/>
    </source>
</evidence>
<dbReference type="HAMAP" id="MF_00265">
    <property type="entry name" value="VapC_Nob1"/>
    <property type="match status" value="1"/>
</dbReference>
<keyword evidence="5 8" id="KW-0378">Hydrolase</keyword>